<evidence type="ECO:0000313" key="4">
    <source>
        <dbReference type="Proteomes" id="UP001576776"/>
    </source>
</evidence>
<dbReference type="PANTHER" id="PTHR10267">
    <property type="entry name" value="DNA POLYMERASE SUBUNIT GAMMA-1"/>
    <property type="match status" value="1"/>
</dbReference>
<dbReference type="InterPro" id="IPR041336">
    <property type="entry name" value="DNApol_Exo"/>
</dbReference>
<dbReference type="Gene3D" id="3.30.70.370">
    <property type="match status" value="1"/>
</dbReference>
<proteinExistence type="predicted"/>
<dbReference type="Proteomes" id="UP001576776">
    <property type="component" value="Unassembled WGS sequence"/>
</dbReference>
<evidence type="ECO:0000256" key="1">
    <source>
        <dbReference type="ARBA" id="ARBA00031966"/>
    </source>
</evidence>
<dbReference type="InterPro" id="IPR002297">
    <property type="entry name" value="DNA-dir_DNA_pol_A_mt"/>
</dbReference>
<dbReference type="Gene3D" id="3.30.420.390">
    <property type="match status" value="2"/>
</dbReference>
<name>A0ABV4YHS1_9CYAN</name>
<dbReference type="PANTHER" id="PTHR10267:SF0">
    <property type="entry name" value="DNA POLYMERASE SUBUNIT GAMMA-1"/>
    <property type="match status" value="1"/>
</dbReference>
<dbReference type="InterPro" id="IPR043502">
    <property type="entry name" value="DNA/RNA_pol_sf"/>
</dbReference>
<dbReference type="SUPFAM" id="SSF56672">
    <property type="entry name" value="DNA/RNA polymerases"/>
    <property type="match status" value="1"/>
</dbReference>
<dbReference type="InterPro" id="IPR012337">
    <property type="entry name" value="RNaseH-like_sf"/>
</dbReference>
<gene>
    <name evidence="3" type="ORF">ACE1B6_24280</name>
</gene>
<dbReference type="SMART" id="SM00482">
    <property type="entry name" value="POLAc"/>
    <property type="match status" value="1"/>
</dbReference>
<comment type="caution">
    <text evidence="3">The sequence shown here is derived from an EMBL/GenBank/DDBJ whole genome shotgun (WGS) entry which is preliminary data.</text>
</comment>
<accession>A0ABV4YHS1</accession>
<dbReference type="Pfam" id="PF00476">
    <property type="entry name" value="DNA_pol_A"/>
    <property type="match status" value="1"/>
</dbReference>
<dbReference type="Gene3D" id="1.10.150.20">
    <property type="entry name" value="5' to 3' exonuclease, C-terminal subdomain"/>
    <property type="match status" value="1"/>
</dbReference>
<dbReference type="Pfam" id="PF18136">
    <property type="entry name" value="DNApol_Exo"/>
    <property type="match status" value="1"/>
</dbReference>
<evidence type="ECO:0000259" key="2">
    <source>
        <dbReference type="SMART" id="SM00482"/>
    </source>
</evidence>
<dbReference type="EMBL" id="JBHFNS010000087">
    <property type="protein sequence ID" value="MFB2938377.1"/>
    <property type="molecule type" value="Genomic_DNA"/>
</dbReference>
<organism evidence="3 4">
    <name type="scientific">Floridaenema fluviatile BLCC-F154</name>
    <dbReference type="NCBI Taxonomy" id="3153640"/>
    <lineage>
        <taxon>Bacteria</taxon>
        <taxon>Bacillati</taxon>
        <taxon>Cyanobacteriota</taxon>
        <taxon>Cyanophyceae</taxon>
        <taxon>Oscillatoriophycideae</taxon>
        <taxon>Aerosakkonematales</taxon>
        <taxon>Aerosakkonemataceae</taxon>
        <taxon>Floridanema</taxon>
        <taxon>Floridanema fluviatile</taxon>
    </lineage>
</organism>
<feature type="domain" description="DNA-directed DNA polymerase family A palm" evidence="2">
    <location>
        <begin position="567"/>
        <end position="788"/>
    </location>
</feature>
<dbReference type="PRINTS" id="PR00867">
    <property type="entry name" value="DNAPOLG"/>
</dbReference>
<reference evidence="3 4" key="1">
    <citation type="submission" date="2024-09" db="EMBL/GenBank/DDBJ databases">
        <title>Floridaenema gen nov. (Aerosakkonemataceae, Aerosakkonematales ord. nov., Cyanobacteria) from benthic tropical and subtropical fresh waters, with the description of four new species.</title>
        <authorList>
            <person name="Moretto J.A."/>
            <person name="Berthold D.E."/>
            <person name="Lefler F.W."/>
            <person name="Huang I.-S."/>
            <person name="Laughinghouse H. IV."/>
        </authorList>
    </citation>
    <scope>NUCLEOTIDE SEQUENCE [LARGE SCALE GENOMIC DNA]</scope>
    <source>
        <strain evidence="3 4">BLCC-F154</strain>
    </source>
</reference>
<dbReference type="SUPFAM" id="SSF53098">
    <property type="entry name" value="Ribonuclease H-like"/>
    <property type="match status" value="1"/>
</dbReference>
<dbReference type="InterPro" id="IPR001098">
    <property type="entry name" value="DNA-dir_DNA_pol_A_palm_dom"/>
</dbReference>
<protein>
    <recommendedName>
        <fullName evidence="1">Mitochondrial DNA polymerase catalytic subunit</fullName>
    </recommendedName>
</protein>
<sequence>MLVLDHHQDINTMTKVKKLSDSLHQRVLGYSPAPWTAKVLKTAEDNWRKAGLLDAEDLTEVVELPLPEWFGKYQDMLSKAVFKYGIPHIVRLDAFAQIDIPEIPEIAPYSKVSGWYKWTGNSWKPGKIADDSTLVIDFETVNVPTDDYKDVWCPVCAVAYTLDGGWFLWLADLDNLTTTIDFPKGCTVINHNVQYDRQFLRSEYYYKDSGNRFFDTMAAWIACRGISNQQRPVLLKTEETYRPDWCDETATNGLDAVYQFYFGDDLDKGVRDALVAEGLPFVRKNLSDVVKYCLKDVQATIKVFQAVYPENKRHRPSLISQTAQLLLGSCWLPLDGDRFPEYYPKAEAAFDAVMSVVDARIAERWAEVSEWVQTYYKWSDDSIKAFKANPDQVLATYLNQVPLQWRSLDWTPGLSGKTKGLPKWFRTTKLEDLTLKSRLTPILLELKWRGEDVLWSNDLGWHTESFGCLPHPEKRGQKVTDIFAKGFIHAVEEDVLTAPGGLQELLRSVMSTINWVSLRKRVAAIHTEQVEGYPVVLPQLVVTGTITGRCADNLWQVAANPKKARIGTELKSMVSPMKGYTFVGADVDSQELWIASLLGDSISGFCGSTALGLAVTIGLKEQGSDVHSLQATKAGIKRDLAKNMVYGMVYGLGLKGCTDYLLKALPHKSDGECKQMAQQFLDVFKGVKSDHTGHYMNGLASDCFNVLEQAVKKPGQPTPVLKCRVTKSLDGTKDYQTTKINRIIQASGVDFRDMLVCLQRLFYDLLGIDGRLLMTIHDEIRTVVGEEDSYKAAYALQLAHLAVRASFIDGLGLDCIPANVAWFSAVDIDPYCLRKDPSDPQLTPSQTEPIAKGQAISPKQLLEYLQNNPETLF</sequence>
<keyword evidence="4" id="KW-1185">Reference proteome</keyword>
<evidence type="ECO:0000313" key="3">
    <source>
        <dbReference type="EMBL" id="MFB2938377.1"/>
    </source>
</evidence>